<organism evidence="1 2">
    <name type="scientific">Pistacia integerrima</name>
    <dbReference type="NCBI Taxonomy" id="434235"/>
    <lineage>
        <taxon>Eukaryota</taxon>
        <taxon>Viridiplantae</taxon>
        <taxon>Streptophyta</taxon>
        <taxon>Embryophyta</taxon>
        <taxon>Tracheophyta</taxon>
        <taxon>Spermatophyta</taxon>
        <taxon>Magnoliopsida</taxon>
        <taxon>eudicotyledons</taxon>
        <taxon>Gunneridae</taxon>
        <taxon>Pentapetalae</taxon>
        <taxon>rosids</taxon>
        <taxon>malvids</taxon>
        <taxon>Sapindales</taxon>
        <taxon>Anacardiaceae</taxon>
        <taxon>Pistacia</taxon>
    </lineage>
</organism>
<accession>A0ACC0YB17</accession>
<dbReference type="EMBL" id="CM047743">
    <property type="protein sequence ID" value="KAJ0031360.1"/>
    <property type="molecule type" value="Genomic_DNA"/>
</dbReference>
<keyword evidence="2" id="KW-1185">Reference proteome</keyword>
<comment type="caution">
    <text evidence="1">The sequence shown here is derived from an EMBL/GenBank/DDBJ whole genome shotgun (WGS) entry which is preliminary data.</text>
</comment>
<proteinExistence type="predicted"/>
<reference evidence="2" key="1">
    <citation type="journal article" date="2023" name="G3 (Bethesda)">
        <title>Genome assembly and association tests identify interacting loci associated with vigor, precocity, and sex in interspecific pistachio rootstocks.</title>
        <authorList>
            <person name="Palmer W."/>
            <person name="Jacygrad E."/>
            <person name="Sagayaradj S."/>
            <person name="Cavanaugh K."/>
            <person name="Han R."/>
            <person name="Bertier L."/>
            <person name="Beede B."/>
            <person name="Kafkas S."/>
            <person name="Golino D."/>
            <person name="Preece J."/>
            <person name="Michelmore R."/>
        </authorList>
    </citation>
    <scope>NUCLEOTIDE SEQUENCE [LARGE SCALE GENOMIC DNA]</scope>
</reference>
<name>A0ACC0YB17_9ROSI</name>
<sequence length="103" mass="11742">MKSLHCICFCLLTIAMYFVSQNIGSSASTTFYTRRRNMKEMKMSSPNCHKVIDDEAKQSKDQDGCSTAMEYETTANHLEDIVYHIDYHGVTTHPTPTPKHPKP</sequence>
<protein>
    <submittedName>
        <fullName evidence="1">Uncharacterized protein</fullName>
    </submittedName>
</protein>
<evidence type="ECO:0000313" key="1">
    <source>
        <dbReference type="EMBL" id="KAJ0031360.1"/>
    </source>
</evidence>
<gene>
    <name evidence="1" type="ORF">Pint_13958</name>
</gene>
<dbReference type="Proteomes" id="UP001163603">
    <property type="component" value="Chromosome 8"/>
</dbReference>
<evidence type="ECO:0000313" key="2">
    <source>
        <dbReference type="Proteomes" id="UP001163603"/>
    </source>
</evidence>